<dbReference type="Proteomes" id="UP000053424">
    <property type="component" value="Unassembled WGS sequence"/>
</dbReference>
<keyword evidence="2" id="KW-1185">Reference proteome</keyword>
<reference evidence="1 2" key="1">
    <citation type="submission" date="2014-04" db="EMBL/GenBank/DDBJ databases">
        <authorList>
            <consortium name="DOE Joint Genome Institute"/>
            <person name="Kuo A."/>
            <person name="Gay G."/>
            <person name="Dore J."/>
            <person name="Kohler A."/>
            <person name="Nagy L.G."/>
            <person name="Floudas D."/>
            <person name="Copeland A."/>
            <person name="Barry K.W."/>
            <person name="Cichocki N."/>
            <person name="Veneault-Fourrey C."/>
            <person name="LaButti K."/>
            <person name="Lindquist E.A."/>
            <person name="Lipzen A."/>
            <person name="Lundell T."/>
            <person name="Morin E."/>
            <person name="Murat C."/>
            <person name="Sun H."/>
            <person name="Tunlid A."/>
            <person name="Henrissat B."/>
            <person name="Grigoriev I.V."/>
            <person name="Hibbett D.S."/>
            <person name="Martin F."/>
            <person name="Nordberg H.P."/>
            <person name="Cantor M.N."/>
            <person name="Hua S.X."/>
        </authorList>
    </citation>
    <scope>NUCLEOTIDE SEQUENCE [LARGE SCALE GENOMIC DNA]</scope>
    <source>
        <strain evidence="2">h7</strain>
    </source>
</reference>
<gene>
    <name evidence="1" type="ORF">M413DRAFT_30929</name>
</gene>
<name>A0A0C2Y8V6_HEBCY</name>
<sequence length="146" mass="16312">MSLQRRSFKGFVFGCKSLIYNVRLSGSIAHEEAADDRHQSKLESATAEREVLAHEVYEELLQNLLSEDKVHLHFIPKRPEYHTALKHLETESETPLDCQTPAFKALGTKWSQVKMDVYSAGSLAGCAEESTGSRLLYGAKDDGDGR</sequence>
<dbReference type="HOGENOM" id="CLU_1777689_0_0_1"/>
<protein>
    <submittedName>
        <fullName evidence="1">Uncharacterized protein</fullName>
    </submittedName>
</protein>
<reference evidence="2" key="2">
    <citation type="submission" date="2015-01" db="EMBL/GenBank/DDBJ databases">
        <title>Evolutionary Origins and Diversification of the Mycorrhizal Mutualists.</title>
        <authorList>
            <consortium name="DOE Joint Genome Institute"/>
            <consortium name="Mycorrhizal Genomics Consortium"/>
            <person name="Kohler A."/>
            <person name="Kuo A."/>
            <person name="Nagy L.G."/>
            <person name="Floudas D."/>
            <person name="Copeland A."/>
            <person name="Barry K.W."/>
            <person name="Cichocki N."/>
            <person name="Veneault-Fourrey C."/>
            <person name="LaButti K."/>
            <person name="Lindquist E.A."/>
            <person name="Lipzen A."/>
            <person name="Lundell T."/>
            <person name="Morin E."/>
            <person name="Murat C."/>
            <person name="Riley R."/>
            <person name="Ohm R."/>
            <person name="Sun H."/>
            <person name="Tunlid A."/>
            <person name="Henrissat B."/>
            <person name="Grigoriev I.V."/>
            <person name="Hibbett D.S."/>
            <person name="Martin F."/>
        </authorList>
    </citation>
    <scope>NUCLEOTIDE SEQUENCE [LARGE SCALE GENOMIC DNA]</scope>
    <source>
        <strain evidence="2">h7</strain>
    </source>
</reference>
<proteinExistence type="predicted"/>
<dbReference type="AlphaFoldDB" id="A0A0C2Y8V6"/>
<dbReference type="EMBL" id="KN831797">
    <property type="protein sequence ID" value="KIM37467.1"/>
    <property type="molecule type" value="Genomic_DNA"/>
</dbReference>
<organism evidence="1 2">
    <name type="scientific">Hebeloma cylindrosporum</name>
    <dbReference type="NCBI Taxonomy" id="76867"/>
    <lineage>
        <taxon>Eukaryota</taxon>
        <taxon>Fungi</taxon>
        <taxon>Dikarya</taxon>
        <taxon>Basidiomycota</taxon>
        <taxon>Agaricomycotina</taxon>
        <taxon>Agaricomycetes</taxon>
        <taxon>Agaricomycetidae</taxon>
        <taxon>Agaricales</taxon>
        <taxon>Agaricineae</taxon>
        <taxon>Hymenogastraceae</taxon>
        <taxon>Hebeloma</taxon>
    </lineage>
</organism>
<evidence type="ECO:0000313" key="1">
    <source>
        <dbReference type="EMBL" id="KIM37467.1"/>
    </source>
</evidence>
<evidence type="ECO:0000313" key="2">
    <source>
        <dbReference type="Proteomes" id="UP000053424"/>
    </source>
</evidence>
<accession>A0A0C2Y8V6</accession>